<evidence type="ECO:0000256" key="4">
    <source>
        <dbReference type="ARBA" id="ARBA00022989"/>
    </source>
</evidence>
<keyword evidence="5 6" id="KW-0472">Membrane</keyword>
<proteinExistence type="predicted"/>
<evidence type="ECO:0000313" key="8">
    <source>
        <dbReference type="Proteomes" id="UP000039046"/>
    </source>
</evidence>
<evidence type="ECO:0000256" key="3">
    <source>
        <dbReference type="ARBA" id="ARBA00022692"/>
    </source>
</evidence>
<keyword evidence="2" id="KW-0813">Transport</keyword>
<evidence type="ECO:0000256" key="5">
    <source>
        <dbReference type="ARBA" id="ARBA00023136"/>
    </source>
</evidence>
<evidence type="ECO:0000256" key="6">
    <source>
        <dbReference type="SAM" id="Phobius"/>
    </source>
</evidence>
<protein>
    <recommendedName>
        <fullName evidence="9">Allantoate permease</fullName>
    </recommendedName>
</protein>
<dbReference type="HOGENOM" id="CLU_1316222_0_0_1"/>
<dbReference type="OrthoDB" id="6730379at2759"/>
<feature type="transmembrane region" description="Helical" evidence="6">
    <location>
        <begin position="111"/>
        <end position="131"/>
    </location>
</feature>
<dbReference type="EMBL" id="CDHN01000001">
    <property type="protein sequence ID" value="CEJ81631.1"/>
    <property type="molecule type" value="Genomic_DNA"/>
</dbReference>
<feature type="transmembrane region" description="Helical" evidence="6">
    <location>
        <begin position="143"/>
        <end position="164"/>
    </location>
</feature>
<feature type="transmembrane region" description="Helical" evidence="6">
    <location>
        <begin position="52"/>
        <end position="70"/>
    </location>
</feature>
<dbReference type="AlphaFoldDB" id="A0A0A1STZ6"/>
<organism evidence="7 8">
    <name type="scientific">[Torrubiella] hemipterigena</name>
    <dbReference type="NCBI Taxonomy" id="1531966"/>
    <lineage>
        <taxon>Eukaryota</taxon>
        <taxon>Fungi</taxon>
        <taxon>Dikarya</taxon>
        <taxon>Ascomycota</taxon>
        <taxon>Pezizomycotina</taxon>
        <taxon>Sordariomycetes</taxon>
        <taxon>Hypocreomycetidae</taxon>
        <taxon>Hypocreales</taxon>
        <taxon>Clavicipitaceae</taxon>
        <taxon>Clavicipitaceae incertae sedis</taxon>
        <taxon>'Torrubiella' clade</taxon>
    </lineage>
</organism>
<dbReference type="SUPFAM" id="SSF103473">
    <property type="entry name" value="MFS general substrate transporter"/>
    <property type="match status" value="1"/>
</dbReference>
<accession>A0A0A1STZ6</accession>
<keyword evidence="3 6" id="KW-0812">Transmembrane</keyword>
<evidence type="ECO:0000256" key="2">
    <source>
        <dbReference type="ARBA" id="ARBA00022448"/>
    </source>
</evidence>
<name>A0A0A1STZ6_9HYPO</name>
<evidence type="ECO:0000256" key="1">
    <source>
        <dbReference type="ARBA" id="ARBA00004141"/>
    </source>
</evidence>
<sequence length="209" mass="23236">MAELPARLAVNGLGFSVFNTLLLSSVQYIAQLILVIIGTLDSTYLTNCRTLFMMWNYSIAISGVAMIRYVPAEMRWAKFAGIVMAAAFSANFPLVMSLMSGNFGGFSKKTTVNALPFIAYCAGNIVGPQLFFSLEKPTCNSGFFGVLVCMICAFSITLCIRLYLIRENHQRNTSVSSEQVQECMDAQADVMVNLMDRTDKEIPQFRYVY</sequence>
<evidence type="ECO:0008006" key="9">
    <source>
        <dbReference type="Google" id="ProtNLM"/>
    </source>
</evidence>
<dbReference type="InterPro" id="IPR036259">
    <property type="entry name" value="MFS_trans_sf"/>
</dbReference>
<dbReference type="PANTHER" id="PTHR43791:SF103">
    <property type="entry name" value="MAJOR FACILITATOR SUPERFAMILY (MFS) PROFILE DOMAIN-CONTAINING PROTEIN-RELATED"/>
    <property type="match status" value="1"/>
</dbReference>
<comment type="subcellular location">
    <subcellularLocation>
        <location evidence="1">Membrane</location>
        <topology evidence="1">Multi-pass membrane protein</topology>
    </subcellularLocation>
</comment>
<keyword evidence="4 6" id="KW-1133">Transmembrane helix</keyword>
<feature type="transmembrane region" description="Helical" evidence="6">
    <location>
        <begin position="76"/>
        <end position="99"/>
    </location>
</feature>
<dbReference type="GO" id="GO:0022857">
    <property type="term" value="F:transmembrane transporter activity"/>
    <property type="evidence" value="ECO:0007669"/>
    <property type="project" value="TreeGrafter"/>
</dbReference>
<evidence type="ECO:0000313" key="7">
    <source>
        <dbReference type="EMBL" id="CEJ81631.1"/>
    </source>
</evidence>
<dbReference type="PANTHER" id="PTHR43791">
    <property type="entry name" value="PERMEASE-RELATED"/>
    <property type="match status" value="1"/>
</dbReference>
<keyword evidence="8" id="KW-1185">Reference proteome</keyword>
<gene>
    <name evidence="7" type="ORF">VHEMI01750</name>
</gene>
<reference evidence="7 8" key="1">
    <citation type="journal article" date="2015" name="Genome Announc.">
        <title>Draft Genome Sequence and Gene Annotation of the Entomopathogenic Fungus Verticillium hemipterigenum.</title>
        <authorList>
            <person name="Horn F."/>
            <person name="Habel A."/>
            <person name="Scharf D.H."/>
            <person name="Dworschak J."/>
            <person name="Brakhage A.A."/>
            <person name="Guthke R."/>
            <person name="Hertweck C."/>
            <person name="Linde J."/>
        </authorList>
    </citation>
    <scope>NUCLEOTIDE SEQUENCE [LARGE SCALE GENOMIC DNA]</scope>
</reference>
<feature type="transmembrane region" description="Helical" evidence="6">
    <location>
        <begin position="20"/>
        <end position="40"/>
    </location>
</feature>
<dbReference type="GO" id="GO:0016020">
    <property type="term" value="C:membrane"/>
    <property type="evidence" value="ECO:0007669"/>
    <property type="project" value="UniProtKB-SubCell"/>
</dbReference>
<dbReference type="Proteomes" id="UP000039046">
    <property type="component" value="Unassembled WGS sequence"/>
</dbReference>